<dbReference type="EMBL" id="CAMGYJ010000008">
    <property type="protein sequence ID" value="CAI0461372.1"/>
    <property type="molecule type" value="Genomic_DNA"/>
</dbReference>
<protein>
    <submittedName>
        <fullName evidence="1">Uncharacterized protein</fullName>
    </submittedName>
</protein>
<evidence type="ECO:0000313" key="1">
    <source>
        <dbReference type="EMBL" id="CAI0461372.1"/>
    </source>
</evidence>
<feature type="non-terminal residue" evidence="1">
    <location>
        <position position="1"/>
    </location>
</feature>
<dbReference type="Proteomes" id="UP001154282">
    <property type="component" value="Unassembled WGS sequence"/>
</dbReference>
<keyword evidence="2" id="KW-1185">Reference proteome</keyword>
<evidence type="ECO:0000313" key="2">
    <source>
        <dbReference type="Proteomes" id="UP001154282"/>
    </source>
</evidence>
<name>A0AAV0NS52_9ROSI</name>
<reference evidence="1" key="1">
    <citation type="submission" date="2022-08" db="EMBL/GenBank/DDBJ databases">
        <authorList>
            <person name="Gutierrez-Valencia J."/>
        </authorList>
    </citation>
    <scope>NUCLEOTIDE SEQUENCE</scope>
</reference>
<comment type="caution">
    <text evidence="1">The sequence shown here is derived from an EMBL/GenBank/DDBJ whole genome shotgun (WGS) entry which is preliminary data.</text>
</comment>
<dbReference type="PANTHER" id="PTHR33384:SF1">
    <property type="entry name" value="EXPRESSED PROTEIN"/>
    <property type="match status" value="1"/>
</dbReference>
<sequence length="153" mass="17168">VKKRSNLLGDSISVSNTNNINQETNHILCPKPRHIHPSPTIEFLKPPTYCTKHSHFDTIDDGGNEGILNVILDNNNKRTSECNEEKEGETPICNSYWCVPWCYSGSPPRRTSNPLVHDVQFIRQQMELISPLTRSNLSDKFSFVSSASSASPV</sequence>
<dbReference type="AlphaFoldDB" id="A0AAV0NS52"/>
<proteinExistence type="predicted"/>
<accession>A0AAV0NS52</accession>
<gene>
    <name evidence="1" type="ORF">LITE_LOCUS34906</name>
</gene>
<dbReference type="PANTHER" id="PTHR33384">
    <property type="entry name" value="EXPRESSED PROTEIN"/>
    <property type="match status" value="1"/>
</dbReference>
<organism evidence="1 2">
    <name type="scientific">Linum tenue</name>
    <dbReference type="NCBI Taxonomy" id="586396"/>
    <lineage>
        <taxon>Eukaryota</taxon>
        <taxon>Viridiplantae</taxon>
        <taxon>Streptophyta</taxon>
        <taxon>Embryophyta</taxon>
        <taxon>Tracheophyta</taxon>
        <taxon>Spermatophyta</taxon>
        <taxon>Magnoliopsida</taxon>
        <taxon>eudicotyledons</taxon>
        <taxon>Gunneridae</taxon>
        <taxon>Pentapetalae</taxon>
        <taxon>rosids</taxon>
        <taxon>fabids</taxon>
        <taxon>Malpighiales</taxon>
        <taxon>Linaceae</taxon>
        <taxon>Linum</taxon>
    </lineage>
</organism>